<dbReference type="PROSITE" id="PS51755">
    <property type="entry name" value="OMPR_PHOB"/>
    <property type="match status" value="1"/>
</dbReference>
<dbReference type="CDD" id="cd00383">
    <property type="entry name" value="trans_reg_C"/>
    <property type="match status" value="1"/>
</dbReference>
<feature type="domain" description="Response regulatory" evidence="4">
    <location>
        <begin position="19"/>
        <end position="133"/>
    </location>
</feature>
<dbReference type="InterPro" id="IPR001789">
    <property type="entry name" value="Sig_transdc_resp-reg_receiver"/>
</dbReference>
<sequence>MEHITPMPPTSDPKAEIATILLVDDEQALADPLSRLLTREGYSVDVASDGQAGYQLASQNTYDLLILDWMLPEISGVEICQRLRQRGQGVPVLFLTAKDTIDDRVAGLDAGADDYLVKPFELRELLARVRALLRRPRTTPDDAPEAPTGTDRPGRLQWQDLGLDCDNQLAYRGDRLIELSDKETCLLEYLMRHPGQVLTHDQIYSHLWPTGDRPSSNALAAQIRLLRRKIEAVGEPPVIHSVYGKGYRFGLMTGDP</sequence>
<dbReference type="SUPFAM" id="SSF52172">
    <property type="entry name" value="CheY-like"/>
    <property type="match status" value="1"/>
</dbReference>
<dbReference type="Pfam" id="PF00486">
    <property type="entry name" value="Trans_reg_C"/>
    <property type="match status" value="1"/>
</dbReference>
<dbReference type="PANTHER" id="PTHR48111">
    <property type="entry name" value="REGULATOR OF RPOS"/>
    <property type="match status" value="1"/>
</dbReference>
<proteinExistence type="predicted"/>
<feature type="DNA-binding region" description="OmpR/PhoB-type" evidence="3">
    <location>
        <begin position="153"/>
        <end position="251"/>
    </location>
</feature>
<dbReference type="Gene3D" id="3.40.50.2300">
    <property type="match status" value="1"/>
</dbReference>
<dbReference type="SUPFAM" id="SSF46894">
    <property type="entry name" value="C-terminal effector domain of the bipartite response regulators"/>
    <property type="match status" value="1"/>
</dbReference>
<keyword evidence="2" id="KW-0597">Phosphoprotein</keyword>
<evidence type="ECO:0000256" key="3">
    <source>
        <dbReference type="PROSITE-ProRule" id="PRU01091"/>
    </source>
</evidence>
<protein>
    <submittedName>
        <fullName evidence="6">Two-component system response regulator RppA</fullName>
    </submittedName>
</protein>
<dbReference type="Gene3D" id="1.10.10.10">
    <property type="entry name" value="Winged helix-like DNA-binding domain superfamily/Winged helix DNA-binding domain"/>
    <property type="match status" value="1"/>
</dbReference>
<keyword evidence="1 3" id="KW-0238">DNA-binding</keyword>
<feature type="modified residue" description="4-aspartylphosphate" evidence="2">
    <location>
        <position position="68"/>
    </location>
</feature>
<feature type="domain" description="OmpR/PhoB-type" evidence="5">
    <location>
        <begin position="153"/>
        <end position="251"/>
    </location>
</feature>
<dbReference type="Pfam" id="PF00072">
    <property type="entry name" value="Response_reg"/>
    <property type="match status" value="1"/>
</dbReference>
<dbReference type="PROSITE" id="PS50110">
    <property type="entry name" value="RESPONSE_REGULATORY"/>
    <property type="match status" value="1"/>
</dbReference>
<organism evidence="6 7">
    <name type="scientific">Limnothrix redekei LRLZ20PSL1</name>
    <dbReference type="NCBI Taxonomy" id="3112953"/>
    <lineage>
        <taxon>Bacteria</taxon>
        <taxon>Bacillati</taxon>
        <taxon>Cyanobacteriota</taxon>
        <taxon>Cyanophyceae</taxon>
        <taxon>Pseudanabaenales</taxon>
        <taxon>Pseudanabaenaceae</taxon>
        <taxon>Limnothrix</taxon>
    </lineage>
</organism>
<evidence type="ECO:0000256" key="1">
    <source>
        <dbReference type="ARBA" id="ARBA00023125"/>
    </source>
</evidence>
<dbReference type="SMART" id="SM00448">
    <property type="entry name" value="REC"/>
    <property type="match status" value="1"/>
</dbReference>
<reference evidence="7" key="1">
    <citation type="journal article" date="2024" name="Algal Res.">
        <title>Biochemical, toxicological and genomic investigation of a high-biomass producing Limnothrix strain isolated from Italian shallow drinking water reservoir.</title>
        <authorList>
            <person name="Simonazzi M."/>
            <person name="Shishido T.K."/>
            <person name="Delbaje E."/>
            <person name="Wahlsten M."/>
            <person name="Fewer D.P."/>
            <person name="Sivonen K."/>
            <person name="Pezzolesi L."/>
            <person name="Pistocchi R."/>
        </authorList>
    </citation>
    <scope>NUCLEOTIDE SEQUENCE [LARGE SCALE GENOMIC DNA]</scope>
    <source>
        <strain evidence="7">LRLZ20PSL1</strain>
    </source>
</reference>
<evidence type="ECO:0000313" key="6">
    <source>
        <dbReference type="EMBL" id="MFG3816291.1"/>
    </source>
</evidence>
<evidence type="ECO:0000256" key="2">
    <source>
        <dbReference type="PROSITE-ProRule" id="PRU00169"/>
    </source>
</evidence>
<accession>A0ABW7C5G0</accession>
<dbReference type="InterPro" id="IPR011006">
    <property type="entry name" value="CheY-like_superfamily"/>
</dbReference>
<dbReference type="SMART" id="SM00862">
    <property type="entry name" value="Trans_reg_C"/>
    <property type="match status" value="1"/>
</dbReference>
<dbReference type="PANTHER" id="PTHR48111:SF5">
    <property type="entry name" value="RESPONSE REGULATOR RPPA"/>
    <property type="match status" value="1"/>
</dbReference>
<evidence type="ECO:0000259" key="4">
    <source>
        <dbReference type="PROSITE" id="PS50110"/>
    </source>
</evidence>
<dbReference type="RefSeq" id="WP_393010075.1">
    <property type="nucleotide sequence ID" value="NZ_JAZAQF010000006.1"/>
</dbReference>
<dbReference type="Proteomes" id="UP001604335">
    <property type="component" value="Unassembled WGS sequence"/>
</dbReference>
<evidence type="ECO:0000313" key="7">
    <source>
        <dbReference type="Proteomes" id="UP001604335"/>
    </source>
</evidence>
<dbReference type="NCBIfam" id="NF041734">
    <property type="entry name" value="resp_reg_RppA"/>
    <property type="match status" value="1"/>
</dbReference>
<evidence type="ECO:0000259" key="5">
    <source>
        <dbReference type="PROSITE" id="PS51755"/>
    </source>
</evidence>
<dbReference type="CDD" id="cd19935">
    <property type="entry name" value="REC_OmpR_CusR-like"/>
    <property type="match status" value="1"/>
</dbReference>
<dbReference type="Gene3D" id="6.10.250.690">
    <property type="match status" value="1"/>
</dbReference>
<dbReference type="InterPro" id="IPR001867">
    <property type="entry name" value="OmpR/PhoB-type_DNA-bd"/>
</dbReference>
<dbReference type="InterPro" id="IPR036388">
    <property type="entry name" value="WH-like_DNA-bd_sf"/>
</dbReference>
<name>A0ABW7C5G0_9CYAN</name>
<dbReference type="InterPro" id="IPR039420">
    <property type="entry name" value="WalR-like"/>
</dbReference>
<keyword evidence="7" id="KW-1185">Reference proteome</keyword>
<dbReference type="InterPro" id="IPR049767">
    <property type="entry name" value="RppA"/>
</dbReference>
<dbReference type="EMBL" id="JAZAQF010000006">
    <property type="protein sequence ID" value="MFG3816291.1"/>
    <property type="molecule type" value="Genomic_DNA"/>
</dbReference>
<gene>
    <name evidence="6" type="primary">rppA</name>
    <name evidence="6" type="ORF">VPK24_01470</name>
</gene>
<comment type="caution">
    <text evidence="6">The sequence shown here is derived from an EMBL/GenBank/DDBJ whole genome shotgun (WGS) entry which is preliminary data.</text>
</comment>
<dbReference type="InterPro" id="IPR016032">
    <property type="entry name" value="Sig_transdc_resp-reg_C-effctor"/>
</dbReference>